<sequence>MKIANWKNEKGSFESKRLFLNSMLKRAWYLRAMVLWVVVACSSSLVAQQEQDQYRLVNGHLSLRNMHMWRGFVVTPGVMTSTALEYNNRNGKLTLGLWGGASFDGSYKEFSYYGVYRFSDNFYVEVVSHNNYSNQDESEIDMFSYDKDVSPNFVDIALGYTISEDLPLKLFWATILGGQDQDYEVKEGGEKINSYSNYLEAKYRVYDKDGYQLSVFAGGAFSFSTDKTYYSENANFVNVGLTLNKHVELFNKEIPVNFSGIWNPESGKGVLQIDVVLF</sequence>
<dbReference type="RefSeq" id="WP_052342940.1">
    <property type="nucleotide sequence ID" value="NZ_BAMD01000034.1"/>
</dbReference>
<protein>
    <submittedName>
        <fullName evidence="1">Uncharacterized protein</fullName>
    </submittedName>
</protein>
<evidence type="ECO:0000313" key="1">
    <source>
        <dbReference type="EMBL" id="GAF03944.1"/>
    </source>
</evidence>
<keyword evidence="2" id="KW-1185">Reference proteome</keyword>
<dbReference type="STRING" id="869213.GCA_000517085_00456"/>
<name>W7YND2_9BACT</name>
<dbReference type="OrthoDB" id="1065092at2"/>
<organism evidence="1 2">
    <name type="scientific">Saccharicrinis fermentans DSM 9555 = JCM 21142</name>
    <dbReference type="NCBI Taxonomy" id="869213"/>
    <lineage>
        <taxon>Bacteria</taxon>
        <taxon>Pseudomonadati</taxon>
        <taxon>Bacteroidota</taxon>
        <taxon>Bacteroidia</taxon>
        <taxon>Marinilabiliales</taxon>
        <taxon>Marinilabiliaceae</taxon>
        <taxon>Saccharicrinis</taxon>
    </lineage>
</organism>
<comment type="caution">
    <text evidence="1">The sequence shown here is derived from an EMBL/GenBank/DDBJ whole genome shotgun (WGS) entry which is preliminary data.</text>
</comment>
<dbReference type="EMBL" id="BAMD01000034">
    <property type="protein sequence ID" value="GAF03944.1"/>
    <property type="molecule type" value="Genomic_DNA"/>
</dbReference>
<dbReference type="Proteomes" id="UP000019402">
    <property type="component" value="Unassembled WGS sequence"/>
</dbReference>
<gene>
    <name evidence="1" type="ORF">JCM21142_72634</name>
</gene>
<accession>W7YND2</accession>
<dbReference type="eggNOG" id="ENOG502Z9M8">
    <property type="taxonomic scope" value="Bacteria"/>
</dbReference>
<reference evidence="1 2" key="1">
    <citation type="journal article" date="2014" name="Genome Announc.">
        <title>Draft Genome Sequence of Cytophaga fermentans JCM 21142T, a Facultative Anaerobe Isolated from Marine Mud.</title>
        <authorList>
            <person name="Starns D."/>
            <person name="Oshima K."/>
            <person name="Suda W."/>
            <person name="Iino T."/>
            <person name="Yuki M."/>
            <person name="Inoue J."/>
            <person name="Kitamura K."/>
            <person name="Iida T."/>
            <person name="Darby A."/>
            <person name="Hattori M."/>
            <person name="Ohkuma M."/>
        </authorList>
    </citation>
    <scope>NUCLEOTIDE SEQUENCE [LARGE SCALE GENOMIC DNA]</scope>
    <source>
        <strain evidence="1 2">JCM 21142</strain>
    </source>
</reference>
<evidence type="ECO:0000313" key="2">
    <source>
        <dbReference type="Proteomes" id="UP000019402"/>
    </source>
</evidence>
<proteinExistence type="predicted"/>
<dbReference type="AlphaFoldDB" id="W7YND2"/>